<dbReference type="EMBL" id="CAJSTJ010000099">
    <property type="protein sequence ID" value="CAG7556498.1"/>
    <property type="molecule type" value="Genomic_DNA"/>
</dbReference>
<dbReference type="PANTHER" id="PTHR37048">
    <property type="entry name" value="QUESTIONABLE PROTEIN"/>
    <property type="match status" value="1"/>
</dbReference>
<gene>
    <name evidence="1" type="ORF">FEQUK3_LOCUS2200</name>
</gene>
<organism evidence="1 2">
    <name type="scientific">Fusarium equiseti</name>
    <name type="common">Fusarium scirpi</name>
    <dbReference type="NCBI Taxonomy" id="61235"/>
    <lineage>
        <taxon>Eukaryota</taxon>
        <taxon>Fungi</taxon>
        <taxon>Dikarya</taxon>
        <taxon>Ascomycota</taxon>
        <taxon>Pezizomycotina</taxon>
        <taxon>Sordariomycetes</taxon>
        <taxon>Hypocreomycetidae</taxon>
        <taxon>Hypocreales</taxon>
        <taxon>Nectriaceae</taxon>
        <taxon>Fusarium</taxon>
        <taxon>Fusarium incarnatum-equiseti species complex</taxon>
    </lineage>
</organism>
<comment type="caution">
    <text evidence="1">The sequence shown here is derived from an EMBL/GenBank/DDBJ whole genome shotgun (WGS) entry which is preliminary data.</text>
</comment>
<name>A0A8J2IUC2_FUSEQ</name>
<evidence type="ECO:0000313" key="1">
    <source>
        <dbReference type="EMBL" id="CAG7556498.1"/>
    </source>
</evidence>
<accession>A0A8J2IUC2</accession>
<sequence>MMLPKRAEIEESITETLSIENGIFNHPVVILSKEIYRGKVAIFVVTSFDNTPIERRHHDPVRRQSYLPIHPATHPDTSRNLIAAHGKTMKKQSYVNTKNIHEIPYLALRPCWRDGDLHLEKESVRLLVSELWKQNVAELSIRLQGHGIFERVAQSAYNERPVPAFARRAEGGLPRQLGLGPSFTGTSRPLPASYGTFAQNLGVATHPQASTTITASRGVSQANNYPHGMYQGRRSVPARSGDAMSLPNGFSTARSPYTGADTDADGTNWLARGLTITCFLVAGWYWLCGTNDY</sequence>
<evidence type="ECO:0000313" key="2">
    <source>
        <dbReference type="Proteomes" id="UP000693738"/>
    </source>
</evidence>
<proteinExistence type="predicted"/>
<dbReference type="PANTHER" id="PTHR37048:SF2">
    <property type="entry name" value="QUESTIONABLE PROTEIN"/>
    <property type="match status" value="1"/>
</dbReference>
<dbReference type="AlphaFoldDB" id="A0A8J2IUC2"/>
<protein>
    <submittedName>
        <fullName evidence="1">Uncharacterized protein</fullName>
    </submittedName>
</protein>
<reference evidence="1" key="1">
    <citation type="submission" date="2021-05" db="EMBL/GenBank/DDBJ databases">
        <authorList>
            <person name="Khan N."/>
        </authorList>
    </citation>
    <scope>NUCLEOTIDE SEQUENCE</scope>
</reference>
<dbReference type="Proteomes" id="UP000693738">
    <property type="component" value="Unassembled WGS sequence"/>
</dbReference>